<dbReference type="PROSITE" id="PS01125">
    <property type="entry name" value="ROK"/>
    <property type="match status" value="1"/>
</dbReference>
<dbReference type="EC" id="2.7.1.4" evidence="11"/>
<evidence type="ECO:0000256" key="1">
    <source>
        <dbReference type="ARBA" id="ARBA00001946"/>
    </source>
</evidence>
<keyword evidence="15" id="KW-1185">Reference proteome</keyword>
<dbReference type="GO" id="GO:0005524">
    <property type="term" value="F:ATP binding"/>
    <property type="evidence" value="ECO:0007669"/>
    <property type="project" value="UniProtKB-KW"/>
</dbReference>
<evidence type="ECO:0000256" key="12">
    <source>
        <dbReference type="ARBA" id="ARBA00048451"/>
    </source>
</evidence>
<dbReference type="Pfam" id="PF00480">
    <property type="entry name" value="ROK"/>
    <property type="match status" value="1"/>
</dbReference>
<proteinExistence type="inferred from homology"/>
<accession>E4KN76</accession>
<evidence type="ECO:0000256" key="10">
    <source>
        <dbReference type="ARBA" id="ARBA00023277"/>
    </source>
</evidence>
<dbReference type="InterPro" id="IPR051804">
    <property type="entry name" value="Carb_Metab_Reg_Kinase/Isom"/>
</dbReference>
<protein>
    <recommendedName>
        <fullName evidence="13">Fructokinase</fullName>
        <ecNumber evidence="11">2.7.1.4</ecNumber>
    </recommendedName>
</protein>
<dbReference type="NCBIfam" id="NF045550">
    <property type="entry name" value="FrctkaseScrK"/>
    <property type="match status" value="1"/>
</dbReference>
<keyword evidence="5" id="KW-0547">Nucleotide-binding</keyword>
<dbReference type="Proteomes" id="UP000005990">
    <property type="component" value="Unassembled WGS sequence"/>
</dbReference>
<evidence type="ECO:0000256" key="13">
    <source>
        <dbReference type="ARBA" id="ARBA00074653"/>
    </source>
</evidence>
<keyword evidence="6" id="KW-0418">Kinase</keyword>
<comment type="catalytic activity">
    <reaction evidence="12">
        <text>D-fructose + ATP = D-fructose 6-phosphate + ADP + H(+)</text>
        <dbReference type="Rhea" id="RHEA:16125"/>
        <dbReference type="ChEBI" id="CHEBI:15378"/>
        <dbReference type="ChEBI" id="CHEBI:30616"/>
        <dbReference type="ChEBI" id="CHEBI:37721"/>
        <dbReference type="ChEBI" id="CHEBI:61527"/>
        <dbReference type="ChEBI" id="CHEBI:456216"/>
        <dbReference type="EC" id="2.7.1.4"/>
    </reaction>
</comment>
<dbReference type="GO" id="GO:0008865">
    <property type="term" value="F:fructokinase activity"/>
    <property type="evidence" value="ECO:0007669"/>
    <property type="project" value="UniProtKB-EC"/>
</dbReference>
<keyword evidence="4" id="KW-0479">Metal-binding</keyword>
<dbReference type="FunFam" id="3.30.420.40:FF:000153">
    <property type="entry name" value="Putative fructokinase"/>
    <property type="match status" value="1"/>
</dbReference>
<comment type="caution">
    <text evidence="14">The sequence shown here is derived from an EMBL/GenBank/DDBJ whole genome shotgun (WGS) entry which is preliminary data.</text>
</comment>
<keyword evidence="7" id="KW-0862">Zinc</keyword>
<dbReference type="InterPro" id="IPR054618">
    <property type="entry name" value="ScrK"/>
</dbReference>
<keyword evidence="3" id="KW-0808">Transferase</keyword>
<evidence type="ECO:0000256" key="3">
    <source>
        <dbReference type="ARBA" id="ARBA00022679"/>
    </source>
</evidence>
<comment type="cofactor">
    <cofactor evidence="1">
        <name>Mg(2+)</name>
        <dbReference type="ChEBI" id="CHEBI:18420"/>
    </cofactor>
</comment>
<dbReference type="SUPFAM" id="SSF53067">
    <property type="entry name" value="Actin-like ATPase domain"/>
    <property type="match status" value="1"/>
</dbReference>
<evidence type="ECO:0000256" key="8">
    <source>
        <dbReference type="ARBA" id="ARBA00022840"/>
    </source>
</evidence>
<organism evidence="14 15">
    <name type="scientific">Eremococcus coleocola ACS-139-V-Col8</name>
    <dbReference type="NCBI Taxonomy" id="908337"/>
    <lineage>
        <taxon>Bacteria</taxon>
        <taxon>Bacillati</taxon>
        <taxon>Bacillota</taxon>
        <taxon>Bacilli</taxon>
        <taxon>Lactobacillales</taxon>
        <taxon>Aerococcaceae</taxon>
        <taxon>Eremococcus</taxon>
    </lineage>
</organism>
<evidence type="ECO:0000313" key="14">
    <source>
        <dbReference type="EMBL" id="EFR31807.1"/>
    </source>
</evidence>
<dbReference type="FunFam" id="3.30.420.40:FF:000136">
    <property type="entry name" value="Putative fructokinase"/>
    <property type="match status" value="1"/>
</dbReference>
<evidence type="ECO:0000256" key="2">
    <source>
        <dbReference type="ARBA" id="ARBA00006479"/>
    </source>
</evidence>
<evidence type="ECO:0000313" key="15">
    <source>
        <dbReference type="Proteomes" id="UP000005990"/>
    </source>
</evidence>
<gene>
    <name evidence="14" type="ORF">HMPREF9257_0053</name>
</gene>
<evidence type="ECO:0000256" key="6">
    <source>
        <dbReference type="ARBA" id="ARBA00022777"/>
    </source>
</evidence>
<evidence type="ECO:0000256" key="5">
    <source>
        <dbReference type="ARBA" id="ARBA00022741"/>
    </source>
</evidence>
<dbReference type="CDD" id="cd24067">
    <property type="entry name" value="ASKHA_NBD_ROK_BsFRK-like"/>
    <property type="match status" value="1"/>
</dbReference>
<evidence type="ECO:0000256" key="4">
    <source>
        <dbReference type="ARBA" id="ARBA00022723"/>
    </source>
</evidence>
<dbReference type="eggNOG" id="COG1940">
    <property type="taxonomic scope" value="Bacteria"/>
</dbReference>
<dbReference type="PANTHER" id="PTHR42742:SF3">
    <property type="entry name" value="FRUCTOKINASE"/>
    <property type="match status" value="1"/>
</dbReference>
<keyword evidence="8" id="KW-0067">ATP-binding</keyword>
<reference evidence="14 15" key="1">
    <citation type="submission" date="2010-10" db="EMBL/GenBank/DDBJ databases">
        <authorList>
            <person name="Durkin A.S."/>
            <person name="Madupu R."/>
            <person name="Torralba M."/>
            <person name="Gillis M."/>
            <person name="Methe B."/>
            <person name="Sutton G."/>
            <person name="Nelson K.E."/>
        </authorList>
    </citation>
    <scope>NUCLEOTIDE SEQUENCE [LARGE SCALE GENOMIC DNA]</scope>
    <source>
        <strain evidence="14 15">ACS-139-V-Col8</strain>
    </source>
</reference>
<dbReference type="InterPro" id="IPR043129">
    <property type="entry name" value="ATPase_NBD"/>
</dbReference>
<dbReference type="InterPro" id="IPR000600">
    <property type="entry name" value="ROK"/>
</dbReference>
<dbReference type="GO" id="GO:0046872">
    <property type="term" value="F:metal ion binding"/>
    <property type="evidence" value="ECO:0007669"/>
    <property type="project" value="UniProtKB-KW"/>
</dbReference>
<evidence type="ECO:0000256" key="7">
    <source>
        <dbReference type="ARBA" id="ARBA00022833"/>
    </source>
</evidence>
<name>E4KN76_9LACT</name>
<dbReference type="AlphaFoldDB" id="E4KN76"/>
<dbReference type="Gene3D" id="3.30.420.40">
    <property type="match status" value="2"/>
</dbReference>
<dbReference type="EMBL" id="AENN01000006">
    <property type="protein sequence ID" value="EFR31807.1"/>
    <property type="molecule type" value="Genomic_DNA"/>
</dbReference>
<keyword evidence="9" id="KW-0460">Magnesium</keyword>
<dbReference type="InterPro" id="IPR049874">
    <property type="entry name" value="ROK_cs"/>
</dbReference>
<comment type="similarity">
    <text evidence="2">Belongs to the ROK (NagC/XylR) family.</text>
</comment>
<dbReference type="RefSeq" id="WP_006417939.1">
    <property type="nucleotide sequence ID" value="NZ_AENN01000006.1"/>
</dbReference>
<dbReference type="PANTHER" id="PTHR42742">
    <property type="entry name" value="TRANSCRIPTIONAL REPRESSOR MPRA"/>
    <property type="match status" value="1"/>
</dbReference>
<evidence type="ECO:0000256" key="9">
    <source>
        <dbReference type="ARBA" id="ARBA00022842"/>
    </source>
</evidence>
<evidence type="ECO:0000256" key="11">
    <source>
        <dbReference type="ARBA" id="ARBA00038887"/>
    </source>
</evidence>
<keyword evidence="10" id="KW-0119">Carbohydrate metabolism</keyword>
<sequence length="291" mass="31840">MKLYGSIEAGGTKFVCAVGNDKLEIIDIIQFPTTKPKETLEMTVNYFERFKDNLQSVSVASFGPIDMVRGSKTYGYITSTPKLFWDNTNIIGFLKDRIPVIYYFTTDVNASAFGEMVVRKDVDSLVYYTIGTGIGGGVIQSGHEIGGVGHGELGHIYVAKHPADYDFDGVCPFHGACLEGLAAGPSLEARTGIKGELIPENHPVWDIQAFYIAQAVMQATLSFRPQIIVLGGGVMKQSHMLKRVKSEFIKLLNGYVSIPPIDDYIVLPAVDNNGSATVGNFWLAKRKLTTD</sequence>
<dbReference type="STRING" id="908337.HMPREF9257_0053"/>